<evidence type="ECO:0000256" key="2">
    <source>
        <dbReference type="ARBA" id="ARBA00022614"/>
    </source>
</evidence>
<accession>A0AAE0C058</accession>
<evidence type="ECO:0000256" key="3">
    <source>
        <dbReference type="ARBA" id="ARBA00022737"/>
    </source>
</evidence>
<evidence type="ECO:0000313" key="4">
    <source>
        <dbReference type="EMBL" id="KAK3245987.1"/>
    </source>
</evidence>
<evidence type="ECO:0000313" key="5">
    <source>
        <dbReference type="Proteomes" id="UP001190700"/>
    </source>
</evidence>
<comment type="caution">
    <text evidence="4">The sequence shown here is derived from an EMBL/GenBank/DDBJ whole genome shotgun (WGS) entry which is preliminary data.</text>
</comment>
<organism evidence="4 5">
    <name type="scientific">Cymbomonas tetramitiformis</name>
    <dbReference type="NCBI Taxonomy" id="36881"/>
    <lineage>
        <taxon>Eukaryota</taxon>
        <taxon>Viridiplantae</taxon>
        <taxon>Chlorophyta</taxon>
        <taxon>Pyramimonadophyceae</taxon>
        <taxon>Pyramimonadales</taxon>
        <taxon>Pyramimonadaceae</taxon>
        <taxon>Cymbomonas</taxon>
    </lineage>
</organism>
<gene>
    <name evidence="4" type="ORF">CYMTET_44464</name>
</gene>
<dbReference type="GO" id="GO:0005930">
    <property type="term" value="C:axoneme"/>
    <property type="evidence" value="ECO:0007669"/>
    <property type="project" value="UniProtKB-SubCell"/>
</dbReference>
<sequence>MYAKEGFGIGDVGVEAVAKAIRHMNCKVHTLKLFIDVHSDEVHSDMDEDEAEDEVEGPCGALAEALSDVNCKLRTLCLTVFEGDDDNDQRWAEEFVVNLTVALRSANCGLRSLNIVGDNISDSGIEYLAMALQHANCKLRTLCLISDGGVQDGHTFLASALRNSNCKLHTLHYGVCPDELGGHDPATAMEQILEGSRFDIEIKRASLCIKRTHGR</sequence>
<dbReference type="Gene3D" id="3.80.10.10">
    <property type="entry name" value="Ribonuclease Inhibitor"/>
    <property type="match status" value="1"/>
</dbReference>
<protein>
    <submittedName>
        <fullName evidence="4">Uncharacterized protein</fullName>
    </submittedName>
</protein>
<dbReference type="PANTHER" id="PTHR24106">
    <property type="entry name" value="NACHT, LRR AND CARD DOMAINS-CONTAINING"/>
    <property type="match status" value="1"/>
</dbReference>
<name>A0AAE0C058_9CHLO</name>
<dbReference type="InterPro" id="IPR032675">
    <property type="entry name" value="LRR_dom_sf"/>
</dbReference>
<dbReference type="EMBL" id="LGRX02030200">
    <property type="protein sequence ID" value="KAK3245987.1"/>
    <property type="molecule type" value="Genomic_DNA"/>
</dbReference>
<reference evidence="4 5" key="1">
    <citation type="journal article" date="2015" name="Genome Biol. Evol.">
        <title>Comparative Genomics of a Bacterivorous Green Alga Reveals Evolutionary Causalities and Consequences of Phago-Mixotrophic Mode of Nutrition.</title>
        <authorList>
            <person name="Burns J.A."/>
            <person name="Paasch A."/>
            <person name="Narechania A."/>
            <person name="Kim E."/>
        </authorList>
    </citation>
    <scope>NUCLEOTIDE SEQUENCE [LARGE SCALE GENOMIC DNA]</scope>
    <source>
        <strain evidence="4 5">PLY_AMNH</strain>
    </source>
</reference>
<dbReference type="AlphaFoldDB" id="A0AAE0C058"/>
<proteinExistence type="predicted"/>
<evidence type="ECO:0000256" key="1">
    <source>
        <dbReference type="ARBA" id="ARBA00004430"/>
    </source>
</evidence>
<dbReference type="Proteomes" id="UP001190700">
    <property type="component" value="Unassembled WGS sequence"/>
</dbReference>
<keyword evidence="2" id="KW-0433">Leucine-rich repeat</keyword>
<dbReference type="InterPro" id="IPR051261">
    <property type="entry name" value="NLR"/>
</dbReference>
<keyword evidence="5" id="KW-1185">Reference proteome</keyword>
<comment type="subcellular location">
    <subcellularLocation>
        <location evidence="1">Cytoplasm</location>
        <location evidence="1">Cytoskeleton</location>
        <location evidence="1">Cilium axoneme</location>
    </subcellularLocation>
</comment>
<dbReference type="SUPFAM" id="SSF52047">
    <property type="entry name" value="RNI-like"/>
    <property type="match status" value="1"/>
</dbReference>
<keyword evidence="3" id="KW-0677">Repeat</keyword>